<comment type="caution">
    <text evidence="1">The sequence shown here is derived from an EMBL/GenBank/DDBJ whole genome shotgun (WGS) entry which is preliminary data.</text>
</comment>
<organism evidence="1 2">
    <name type="scientific">Anaerofustis stercorihominis</name>
    <dbReference type="NCBI Taxonomy" id="214853"/>
    <lineage>
        <taxon>Bacteria</taxon>
        <taxon>Bacillati</taxon>
        <taxon>Bacillota</taxon>
        <taxon>Clostridia</taxon>
        <taxon>Eubacteriales</taxon>
        <taxon>Eubacteriaceae</taxon>
        <taxon>Anaerofustis</taxon>
    </lineage>
</organism>
<dbReference type="RefSeq" id="WP_117531662.1">
    <property type="nucleotide sequence ID" value="NZ_QUSM01000002.1"/>
</dbReference>
<dbReference type="Proteomes" id="UP000261212">
    <property type="component" value="Unassembled WGS sequence"/>
</dbReference>
<proteinExistence type="predicted"/>
<accession>A0A3E3E1N0</accession>
<dbReference type="AlphaFoldDB" id="A0A3E3E1N0"/>
<dbReference type="EMBL" id="QUSM01000002">
    <property type="protein sequence ID" value="RGD75460.1"/>
    <property type="molecule type" value="Genomic_DNA"/>
</dbReference>
<sequence>MKVFIKYCGGCNPRYNRVREVDNFKSKYEDVEFTYDYDNDVEICLIICGCNSACADISFIDKNKKTYIIKSKYELENIKL</sequence>
<reference evidence="1 2" key="1">
    <citation type="submission" date="2018-08" db="EMBL/GenBank/DDBJ databases">
        <title>A genome reference for cultivated species of the human gut microbiota.</title>
        <authorList>
            <person name="Zou Y."/>
            <person name="Xue W."/>
            <person name="Luo G."/>
        </authorList>
    </citation>
    <scope>NUCLEOTIDE SEQUENCE [LARGE SCALE GENOMIC DNA]</scope>
    <source>
        <strain evidence="1 2">AM25-6</strain>
    </source>
</reference>
<protein>
    <submittedName>
        <fullName evidence="1">Uncharacterized protein</fullName>
    </submittedName>
</protein>
<evidence type="ECO:0000313" key="2">
    <source>
        <dbReference type="Proteomes" id="UP000261212"/>
    </source>
</evidence>
<name>A0A3E3E1N0_9FIRM</name>
<evidence type="ECO:0000313" key="1">
    <source>
        <dbReference type="EMBL" id="RGD75460.1"/>
    </source>
</evidence>
<gene>
    <name evidence="1" type="ORF">DW687_03805</name>
</gene>